<keyword evidence="14" id="KW-1185">Reference proteome</keyword>
<dbReference type="PANTHER" id="PTHR10133:SF27">
    <property type="entry name" value="DNA POLYMERASE NU"/>
    <property type="match status" value="1"/>
</dbReference>
<comment type="subunit">
    <text evidence="2">Single-chain monomer with multiple functions.</text>
</comment>
<dbReference type="GO" id="GO:0003887">
    <property type="term" value="F:DNA-directed DNA polymerase activity"/>
    <property type="evidence" value="ECO:0007669"/>
    <property type="project" value="UniProtKB-KW"/>
</dbReference>
<dbReference type="EC" id="2.7.7.7" evidence="3"/>
<comment type="catalytic activity">
    <reaction evidence="11">
        <text>DNA(n) + a 2'-deoxyribonucleoside 5'-triphosphate = DNA(n+1) + diphosphate</text>
        <dbReference type="Rhea" id="RHEA:22508"/>
        <dbReference type="Rhea" id="RHEA-COMP:17339"/>
        <dbReference type="Rhea" id="RHEA-COMP:17340"/>
        <dbReference type="ChEBI" id="CHEBI:33019"/>
        <dbReference type="ChEBI" id="CHEBI:61560"/>
        <dbReference type="ChEBI" id="CHEBI:173112"/>
        <dbReference type="EC" id="2.7.7.7"/>
    </reaction>
</comment>
<evidence type="ECO:0000313" key="13">
    <source>
        <dbReference type="EMBL" id="MBP5855692.1"/>
    </source>
</evidence>
<comment type="caution">
    <text evidence="13">The sequence shown here is derived from an EMBL/GenBank/DDBJ whole genome shotgun (WGS) entry which is preliminary data.</text>
</comment>
<dbReference type="RefSeq" id="WP_210680270.1">
    <property type="nucleotide sequence ID" value="NZ_JAGMWN010000001.1"/>
</dbReference>
<keyword evidence="7" id="KW-0235">DNA replication</keyword>
<dbReference type="Pfam" id="PF00476">
    <property type="entry name" value="DNA_pol_A"/>
    <property type="match status" value="1"/>
</dbReference>
<evidence type="ECO:0000256" key="11">
    <source>
        <dbReference type="ARBA" id="ARBA00049244"/>
    </source>
</evidence>
<comment type="similarity">
    <text evidence="1">Belongs to the DNA polymerase type-A family.</text>
</comment>
<keyword evidence="8" id="KW-0378">Hydrolase</keyword>
<dbReference type="InterPro" id="IPR043502">
    <property type="entry name" value="DNA/RNA_pol_sf"/>
</dbReference>
<gene>
    <name evidence="13" type="ORF">KAJ83_01625</name>
</gene>
<dbReference type="GO" id="GO:0006261">
    <property type="term" value="P:DNA-templated DNA replication"/>
    <property type="evidence" value="ECO:0007669"/>
    <property type="project" value="InterPro"/>
</dbReference>
<dbReference type="Proteomes" id="UP000672602">
    <property type="component" value="Unassembled WGS sequence"/>
</dbReference>
<dbReference type="GO" id="GO:0004527">
    <property type="term" value="F:exonuclease activity"/>
    <property type="evidence" value="ECO:0007669"/>
    <property type="project" value="UniProtKB-KW"/>
</dbReference>
<dbReference type="InterPro" id="IPR019760">
    <property type="entry name" value="DNA-dir_DNA_pol_A_CS"/>
</dbReference>
<dbReference type="SMART" id="SM00482">
    <property type="entry name" value="POLAc"/>
    <property type="match status" value="1"/>
</dbReference>
<evidence type="ECO:0000256" key="9">
    <source>
        <dbReference type="ARBA" id="ARBA00022932"/>
    </source>
</evidence>
<dbReference type="InterPro" id="IPR036397">
    <property type="entry name" value="RNaseH_sf"/>
</dbReference>
<dbReference type="GO" id="GO:0003677">
    <property type="term" value="F:DNA binding"/>
    <property type="evidence" value="ECO:0007669"/>
    <property type="project" value="UniProtKB-KW"/>
</dbReference>
<dbReference type="AlphaFoldDB" id="A0A8J7RVY9"/>
<evidence type="ECO:0000256" key="10">
    <source>
        <dbReference type="ARBA" id="ARBA00023125"/>
    </source>
</evidence>
<feature type="domain" description="DNA-directed DNA polymerase family A palm" evidence="12">
    <location>
        <begin position="355"/>
        <end position="571"/>
    </location>
</feature>
<dbReference type="PANTHER" id="PTHR10133">
    <property type="entry name" value="DNA POLYMERASE I"/>
    <property type="match status" value="1"/>
</dbReference>
<dbReference type="SUPFAM" id="SSF56672">
    <property type="entry name" value="DNA/RNA polymerases"/>
    <property type="match status" value="1"/>
</dbReference>
<sequence length="610" mass="68275">MLTEIADIETDGLLPLPPHNKKTMTKLHCLAVKNPDTGDATLYADHPGYPSIEEGVDRLRRADRIVMHNGIKFDCPALVRFGYEDFSDKVFDTLIVWRLVNPGRKNGHSLAEAGRAFDFPKGDIDSFERFTPAMGTYCLRDDDVTEQLYKRLGPIAARYGYAVELEHEVAKILFLQEQNGFRIDVENAQELVGQLRQELEDIKDKLRDSFPPIWVANGYKEPKRTVRYKDPLQADLTAGAPYGKVKLQEFNPGSRPQIADRLIRRYGWKPDKWTNTGQPEVSEEVLKRLTWPEAKLAAEYLDTNKKLGQIVGKDRDKGWLNLEHGGRVHGSVITTGAATGRMSHKYPNMAQVSKDPRMRALWKPREGWKLIGIDADGLELRVMGHFLAMYDEGAFGKRAIEGSAETGDDVHTLNQRSIKLYLRDSAKTIIYAIVYGGGDAKLGREVIADARKAGAKKPHGSPSALGKAAREALMKGITGFDSLSRKTTKKAKRDGWIPGLDGRKIKVRSLHSCLNFLFQGAGAVIMKEALVIFHREMMHRVGPENDIVIGRDWAYCANVHDEFQIEAKPGIAELIGKTASWAIEEAGRSLNLRVPMTGSHDIGDNWSETH</sequence>
<organism evidence="13 14">
    <name type="scientific">Marivibrio halodurans</name>
    <dbReference type="NCBI Taxonomy" id="2039722"/>
    <lineage>
        <taxon>Bacteria</taxon>
        <taxon>Pseudomonadati</taxon>
        <taxon>Pseudomonadota</taxon>
        <taxon>Alphaproteobacteria</taxon>
        <taxon>Rhodospirillales</taxon>
        <taxon>Rhodospirillaceae</taxon>
        <taxon>Marivibrio</taxon>
    </lineage>
</organism>
<dbReference type="InterPro" id="IPR001098">
    <property type="entry name" value="DNA-dir_DNA_pol_A_palm_dom"/>
</dbReference>
<dbReference type="PROSITE" id="PS00447">
    <property type="entry name" value="DNA_POLYMERASE_A"/>
    <property type="match status" value="1"/>
</dbReference>
<evidence type="ECO:0000256" key="3">
    <source>
        <dbReference type="ARBA" id="ARBA00012417"/>
    </source>
</evidence>
<accession>A0A8J7RVY9</accession>
<keyword evidence="9" id="KW-0239">DNA-directed DNA polymerase</keyword>
<evidence type="ECO:0000256" key="1">
    <source>
        <dbReference type="ARBA" id="ARBA00007705"/>
    </source>
</evidence>
<evidence type="ECO:0000256" key="6">
    <source>
        <dbReference type="ARBA" id="ARBA00022695"/>
    </source>
</evidence>
<dbReference type="SUPFAM" id="SSF53098">
    <property type="entry name" value="Ribonuclease H-like"/>
    <property type="match status" value="1"/>
</dbReference>
<dbReference type="Gene3D" id="3.30.70.370">
    <property type="match status" value="2"/>
</dbReference>
<dbReference type="GO" id="GO:0006302">
    <property type="term" value="P:double-strand break repair"/>
    <property type="evidence" value="ECO:0007669"/>
    <property type="project" value="TreeGrafter"/>
</dbReference>
<proteinExistence type="inferred from homology"/>
<evidence type="ECO:0000256" key="2">
    <source>
        <dbReference type="ARBA" id="ARBA00011541"/>
    </source>
</evidence>
<keyword evidence="10" id="KW-0238">DNA-binding</keyword>
<evidence type="ECO:0000256" key="4">
    <source>
        <dbReference type="ARBA" id="ARBA00020311"/>
    </source>
</evidence>
<dbReference type="PRINTS" id="PR00868">
    <property type="entry name" value="DNAPOLI"/>
</dbReference>
<evidence type="ECO:0000256" key="5">
    <source>
        <dbReference type="ARBA" id="ARBA00022679"/>
    </source>
</evidence>
<keyword evidence="5" id="KW-0808">Transferase</keyword>
<name>A0A8J7RVY9_9PROT</name>
<evidence type="ECO:0000256" key="7">
    <source>
        <dbReference type="ARBA" id="ARBA00022705"/>
    </source>
</evidence>
<dbReference type="InterPro" id="IPR012337">
    <property type="entry name" value="RNaseH-like_sf"/>
</dbReference>
<reference evidence="13" key="1">
    <citation type="submission" date="2021-04" db="EMBL/GenBank/DDBJ databases">
        <authorList>
            <person name="Zhang D.-C."/>
        </authorList>
    </citation>
    <scope>NUCLEOTIDE SEQUENCE</scope>
    <source>
        <strain evidence="13">CGMCC 1.15697</strain>
    </source>
</reference>
<keyword evidence="8" id="KW-0269">Exonuclease</keyword>
<dbReference type="Gene3D" id="3.30.420.10">
    <property type="entry name" value="Ribonuclease H-like superfamily/Ribonuclease H"/>
    <property type="match status" value="1"/>
</dbReference>
<dbReference type="InterPro" id="IPR002298">
    <property type="entry name" value="DNA_polymerase_A"/>
</dbReference>
<protein>
    <recommendedName>
        <fullName evidence="4">DNA polymerase I</fullName>
        <ecNumber evidence="3">2.7.7.7</ecNumber>
    </recommendedName>
</protein>
<dbReference type="EMBL" id="JAGMWN010000001">
    <property type="protein sequence ID" value="MBP5855692.1"/>
    <property type="molecule type" value="Genomic_DNA"/>
</dbReference>
<keyword evidence="6" id="KW-0548">Nucleotidyltransferase</keyword>
<evidence type="ECO:0000256" key="8">
    <source>
        <dbReference type="ARBA" id="ARBA00022839"/>
    </source>
</evidence>
<keyword evidence="8" id="KW-0540">Nuclease</keyword>
<evidence type="ECO:0000259" key="12">
    <source>
        <dbReference type="SMART" id="SM00482"/>
    </source>
</evidence>
<dbReference type="Gene3D" id="1.20.1060.10">
    <property type="entry name" value="Taq DNA Polymerase, Chain T, domain 4"/>
    <property type="match status" value="1"/>
</dbReference>
<evidence type="ECO:0000313" key="14">
    <source>
        <dbReference type="Proteomes" id="UP000672602"/>
    </source>
</evidence>